<dbReference type="PANTHER" id="PTHR11360:SF224">
    <property type="entry name" value="MAJOR FACILITATOR SUPERFAMILY (MFS) PROFILE DOMAIN-CONTAINING PROTEIN-RELATED"/>
    <property type="match status" value="1"/>
</dbReference>
<dbReference type="PROSITE" id="PS50850">
    <property type="entry name" value="MFS"/>
    <property type="match status" value="1"/>
</dbReference>
<keyword evidence="5 8" id="KW-1133">Transmembrane helix</keyword>
<dbReference type="SUPFAM" id="SSF103473">
    <property type="entry name" value="MFS general substrate transporter"/>
    <property type="match status" value="1"/>
</dbReference>
<dbReference type="InterPro" id="IPR050327">
    <property type="entry name" value="Proton-linked_MCT"/>
</dbReference>
<feature type="transmembrane region" description="Helical" evidence="8">
    <location>
        <begin position="240"/>
        <end position="263"/>
    </location>
</feature>
<dbReference type="AlphaFoldDB" id="A0A136IPX8"/>
<feature type="transmembrane region" description="Helical" evidence="8">
    <location>
        <begin position="306"/>
        <end position="324"/>
    </location>
</feature>
<evidence type="ECO:0000313" key="10">
    <source>
        <dbReference type="EMBL" id="KXJ86983.1"/>
    </source>
</evidence>
<dbReference type="GO" id="GO:0022857">
    <property type="term" value="F:transmembrane transporter activity"/>
    <property type="evidence" value="ECO:0007669"/>
    <property type="project" value="InterPro"/>
</dbReference>
<proteinExistence type="inferred from homology"/>
<evidence type="ECO:0000259" key="9">
    <source>
        <dbReference type="PROSITE" id="PS50850"/>
    </source>
</evidence>
<comment type="subcellular location">
    <subcellularLocation>
        <location evidence="1">Membrane</location>
        <topology evidence="1">Multi-pass membrane protein</topology>
    </subcellularLocation>
</comment>
<evidence type="ECO:0000256" key="5">
    <source>
        <dbReference type="ARBA" id="ARBA00022989"/>
    </source>
</evidence>
<evidence type="ECO:0000256" key="1">
    <source>
        <dbReference type="ARBA" id="ARBA00004141"/>
    </source>
</evidence>
<dbReference type="Pfam" id="PF07690">
    <property type="entry name" value="MFS_1"/>
    <property type="match status" value="1"/>
</dbReference>
<dbReference type="Gene3D" id="1.20.1250.20">
    <property type="entry name" value="MFS general substrate transporter like domains"/>
    <property type="match status" value="2"/>
</dbReference>
<dbReference type="InterPro" id="IPR020846">
    <property type="entry name" value="MFS_dom"/>
</dbReference>
<keyword evidence="4 8" id="KW-0812">Transmembrane</keyword>
<feature type="transmembrane region" description="Helical" evidence="8">
    <location>
        <begin position="330"/>
        <end position="355"/>
    </location>
</feature>
<accession>A0A136IPX8</accession>
<feature type="region of interest" description="Disordered" evidence="7">
    <location>
        <begin position="1"/>
        <end position="29"/>
    </location>
</feature>
<sequence length="432" mass="45908">MEPTLVGSTHDEGSNATGPPSEKGTGDPEYPEGGLSAWLVVAGGWLGLFCTFGLVTCMGVFLDHYKTDLLRDYSPSAISWITSVQVFFQVGGGAVWGRVYDSYGPRWLMLVGTPVYCFGLLMLSLSTQYYQIMLSQSIVSSLGSGAIFTASLTSTTSWFSRKRGLVFGIVNSGSAVGGVVLPIMLSRLIKEIGFPWTMRAVAFLLLALCSVACLLIKTRVKPSPRRFAWEDYIGGFKESIMIITVVGGFLFFFGMFLPMSYIIVQAQASGISLALIPYLLPIINAVSLVGRVVVGGLSDRFGRFNSMFIITGFTGVLTLGLWIPGSSSTVGIITYAAAFGFGSGGYISLFPTCVAQISPPQEIGTRIGIASFVNAVGALTGSPIGGALITKRPDGSSSFLGLQIFCGSTMVASAIVYGAARYSQRGFKWASI</sequence>
<dbReference type="OrthoDB" id="5667at2759"/>
<dbReference type="EMBL" id="KQ964265">
    <property type="protein sequence ID" value="KXJ86983.1"/>
    <property type="molecule type" value="Genomic_DNA"/>
</dbReference>
<keyword evidence="6 8" id="KW-0472">Membrane</keyword>
<feature type="transmembrane region" description="Helical" evidence="8">
    <location>
        <begin position="37"/>
        <end position="62"/>
    </location>
</feature>
<dbReference type="Proteomes" id="UP000070501">
    <property type="component" value="Unassembled WGS sequence"/>
</dbReference>
<reference evidence="11" key="1">
    <citation type="submission" date="2016-02" db="EMBL/GenBank/DDBJ databases">
        <title>Draft genome sequence of Microdochium bolleyi, a fungal endophyte of beachgrass.</title>
        <authorList>
            <consortium name="DOE Joint Genome Institute"/>
            <person name="David A.S."/>
            <person name="May G."/>
            <person name="Haridas S."/>
            <person name="Lim J."/>
            <person name="Wang M."/>
            <person name="Labutti K."/>
            <person name="Lipzen A."/>
            <person name="Barry K."/>
            <person name="Grigoriev I.V."/>
        </authorList>
    </citation>
    <scope>NUCLEOTIDE SEQUENCE [LARGE SCALE GENOMIC DNA]</scope>
    <source>
        <strain evidence="11">J235TASD1</strain>
    </source>
</reference>
<feature type="transmembrane region" description="Helical" evidence="8">
    <location>
        <begin position="275"/>
        <end position="294"/>
    </location>
</feature>
<comment type="similarity">
    <text evidence="2">Belongs to the major facilitator superfamily. Monocarboxylate porter (TC 2.A.1.13) family.</text>
</comment>
<keyword evidence="11" id="KW-1185">Reference proteome</keyword>
<dbReference type="PANTHER" id="PTHR11360">
    <property type="entry name" value="MONOCARBOXYLATE TRANSPORTER"/>
    <property type="match status" value="1"/>
</dbReference>
<protein>
    <submittedName>
        <fullName evidence="10">Major facilitator superfamily domain-containing protein</fullName>
    </submittedName>
</protein>
<evidence type="ECO:0000256" key="4">
    <source>
        <dbReference type="ARBA" id="ARBA00022692"/>
    </source>
</evidence>
<gene>
    <name evidence="10" type="ORF">Micbo1qcDRAFT_185898</name>
</gene>
<dbReference type="InterPro" id="IPR036259">
    <property type="entry name" value="MFS_trans_sf"/>
</dbReference>
<feature type="transmembrane region" description="Helical" evidence="8">
    <location>
        <begin position="196"/>
        <end position="216"/>
    </location>
</feature>
<dbReference type="GO" id="GO:0016020">
    <property type="term" value="C:membrane"/>
    <property type="evidence" value="ECO:0007669"/>
    <property type="project" value="UniProtKB-SubCell"/>
</dbReference>
<keyword evidence="3" id="KW-0813">Transport</keyword>
<feature type="transmembrane region" description="Helical" evidence="8">
    <location>
        <begin position="367"/>
        <end position="389"/>
    </location>
</feature>
<dbReference type="InterPro" id="IPR011701">
    <property type="entry name" value="MFS"/>
</dbReference>
<evidence type="ECO:0000256" key="6">
    <source>
        <dbReference type="ARBA" id="ARBA00023136"/>
    </source>
</evidence>
<organism evidence="10 11">
    <name type="scientific">Microdochium bolleyi</name>
    <dbReference type="NCBI Taxonomy" id="196109"/>
    <lineage>
        <taxon>Eukaryota</taxon>
        <taxon>Fungi</taxon>
        <taxon>Dikarya</taxon>
        <taxon>Ascomycota</taxon>
        <taxon>Pezizomycotina</taxon>
        <taxon>Sordariomycetes</taxon>
        <taxon>Xylariomycetidae</taxon>
        <taxon>Xylariales</taxon>
        <taxon>Microdochiaceae</taxon>
        <taxon>Microdochium</taxon>
    </lineage>
</organism>
<feature type="domain" description="Major facilitator superfamily (MFS) profile" evidence="9">
    <location>
        <begin position="37"/>
        <end position="424"/>
    </location>
</feature>
<evidence type="ECO:0000256" key="3">
    <source>
        <dbReference type="ARBA" id="ARBA00022448"/>
    </source>
</evidence>
<evidence type="ECO:0000256" key="7">
    <source>
        <dbReference type="SAM" id="MobiDB-lite"/>
    </source>
</evidence>
<evidence type="ECO:0000256" key="8">
    <source>
        <dbReference type="SAM" id="Phobius"/>
    </source>
</evidence>
<feature type="transmembrane region" description="Helical" evidence="8">
    <location>
        <begin position="164"/>
        <end position="184"/>
    </location>
</feature>
<feature type="transmembrane region" description="Helical" evidence="8">
    <location>
        <begin position="107"/>
        <end position="126"/>
    </location>
</feature>
<evidence type="ECO:0000313" key="11">
    <source>
        <dbReference type="Proteomes" id="UP000070501"/>
    </source>
</evidence>
<dbReference type="InParanoid" id="A0A136IPX8"/>
<name>A0A136IPX8_9PEZI</name>
<evidence type="ECO:0000256" key="2">
    <source>
        <dbReference type="ARBA" id="ARBA00006727"/>
    </source>
</evidence>
<feature type="transmembrane region" description="Helical" evidence="8">
    <location>
        <begin position="401"/>
        <end position="420"/>
    </location>
</feature>